<dbReference type="AlphaFoldDB" id="A0A136IYV5"/>
<proteinExistence type="predicted"/>
<dbReference type="OrthoDB" id="8249012at2759"/>
<evidence type="ECO:0008006" key="4">
    <source>
        <dbReference type="Google" id="ProtNLM"/>
    </source>
</evidence>
<keyword evidence="3" id="KW-1185">Reference proteome</keyword>
<dbReference type="PANTHER" id="PTHR30613:SF1">
    <property type="entry name" value="DUF1479 DOMAIN PROTEIN (AFU_ORTHOLOGUE AFUA_5G09280)"/>
    <property type="match status" value="1"/>
</dbReference>
<evidence type="ECO:0000313" key="3">
    <source>
        <dbReference type="Proteomes" id="UP000070501"/>
    </source>
</evidence>
<dbReference type="SUPFAM" id="SSF51197">
    <property type="entry name" value="Clavaminate synthase-like"/>
    <property type="match status" value="1"/>
</dbReference>
<dbReference type="Proteomes" id="UP000070501">
    <property type="component" value="Unassembled WGS sequence"/>
</dbReference>
<evidence type="ECO:0000256" key="1">
    <source>
        <dbReference type="SAM" id="MobiDB-lite"/>
    </source>
</evidence>
<accession>A0A136IYV5</accession>
<dbReference type="Pfam" id="PF07350">
    <property type="entry name" value="Gig2-like"/>
    <property type="match status" value="1"/>
</dbReference>
<dbReference type="InParanoid" id="A0A136IYV5"/>
<dbReference type="Gene3D" id="2.60.120.330">
    <property type="entry name" value="B-lactam Antibiotic, Isopenicillin N Synthase, Chain"/>
    <property type="match status" value="1"/>
</dbReference>
<protein>
    <recommendedName>
        <fullName evidence="4">DUF1479 domain protein</fullName>
    </recommendedName>
</protein>
<dbReference type="InterPro" id="IPR027443">
    <property type="entry name" value="IPNS-like_sf"/>
</dbReference>
<organism evidence="2 3">
    <name type="scientific">Microdochium bolleyi</name>
    <dbReference type="NCBI Taxonomy" id="196109"/>
    <lineage>
        <taxon>Eukaryota</taxon>
        <taxon>Fungi</taxon>
        <taxon>Dikarya</taxon>
        <taxon>Ascomycota</taxon>
        <taxon>Pezizomycotina</taxon>
        <taxon>Sordariomycetes</taxon>
        <taxon>Xylariomycetidae</taxon>
        <taxon>Xylariales</taxon>
        <taxon>Microdochiaceae</taxon>
        <taxon>Microdochium</taxon>
    </lineage>
</organism>
<name>A0A136IYV5_9PEZI</name>
<dbReference type="STRING" id="196109.A0A136IYV5"/>
<dbReference type="InterPro" id="IPR010856">
    <property type="entry name" value="Gig2-like"/>
</dbReference>
<gene>
    <name evidence="2" type="ORF">Micbo1qcDRAFT_120568</name>
</gene>
<evidence type="ECO:0000313" key="2">
    <source>
        <dbReference type="EMBL" id="KXJ90034.1"/>
    </source>
</evidence>
<dbReference type="PANTHER" id="PTHR30613">
    <property type="entry name" value="UNCHARACTERIZED PROTEIN YBIU-RELATED"/>
    <property type="match status" value="1"/>
</dbReference>
<feature type="region of interest" description="Disordered" evidence="1">
    <location>
        <begin position="1"/>
        <end position="21"/>
    </location>
</feature>
<reference evidence="3" key="1">
    <citation type="submission" date="2016-02" db="EMBL/GenBank/DDBJ databases">
        <title>Draft genome sequence of Microdochium bolleyi, a fungal endophyte of beachgrass.</title>
        <authorList>
            <consortium name="DOE Joint Genome Institute"/>
            <person name="David A.S."/>
            <person name="May G."/>
            <person name="Haridas S."/>
            <person name="Lim J."/>
            <person name="Wang M."/>
            <person name="Labutti K."/>
            <person name="Lipzen A."/>
            <person name="Barry K."/>
            <person name="Grigoriev I.V."/>
        </authorList>
    </citation>
    <scope>NUCLEOTIDE SEQUENCE [LARGE SCALE GENOMIC DNA]</scope>
    <source>
        <strain evidence="3">J235TASD1</strain>
    </source>
</reference>
<dbReference type="EMBL" id="KQ964253">
    <property type="protein sequence ID" value="KXJ90034.1"/>
    <property type="molecule type" value="Genomic_DNA"/>
</dbReference>
<sequence>MDTKREGDISDAFFSLSHTGPRPPLPDRFRELKQSLIAGHEDRVIKSWGQLLDDIQQESALVEKLGPAIVPSIEFAHLDRDMANLRAEIQKRGVAVVRGVVPEDEARGYKFQLEDYVKQNPSTKAFPQNDPQVYELYWSSPQLRARSHPNLLRASQALMDLWHSSDPTSVVSLAQPMSYADRLRIRQPGDASFALGPHIDGGSVERWEKHGYGVGETYDPIFQGRWASDEAQKSEEDIQTGGRNYDPWDISGRVDAVMNNYQGLGACSAFRMFQGWLSMSRTAPREGTLMVNPMLRQAMAYVLLRPFFEPVLKSVAECGGSREKFLAKENWRFMPAGESMNSDLQGAVPSHGQELTDELHPHLRLDQTMVHVPEIKPGDFVVWHCDTIHAVDKVHMGTSDSSVLYIPVCPVTERNAEYMLRQRDAFLSGTPGPDFPGGKGESEHIGRPTEEFLHKVAGDAGLRAFGFQRLASQSGDASEGARKAIQAANRVLGF</sequence>